<evidence type="ECO:0000256" key="1">
    <source>
        <dbReference type="SAM" id="Phobius"/>
    </source>
</evidence>
<gene>
    <name evidence="4" type="ORF">ECE50_029200</name>
</gene>
<evidence type="ECO:0000313" key="4">
    <source>
        <dbReference type="EMBL" id="NSL90937.1"/>
    </source>
</evidence>
<evidence type="ECO:0000313" key="5">
    <source>
        <dbReference type="Proteomes" id="UP000281028"/>
    </source>
</evidence>
<dbReference type="OrthoDB" id="629393at2"/>
<dbReference type="PANTHER" id="PTHR30273:SF2">
    <property type="entry name" value="PROTEIN FECR"/>
    <property type="match status" value="1"/>
</dbReference>
<dbReference type="Proteomes" id="UP000281028">
    <property type="component" value="Unassembled WGS sequence"/>
</dbReference>
<dbReference type="Pfam" id="PF04773">
    <property type="entry name" value="FecR"/>
    <property type="match status" value="1"/>
</dbReference>
<dbReference type="PANTHER" id="PTHR30273">
    <property type="entry name" value="PERIPLASMIC SIGNAL SENSOR AND SIGMA FACTOR ACTIVATOR FECR-RELATED"/>
    <property type="match status" value="1"/>
</dbReference>
<dbReference type="InterPro" id="IPR006860">
    <property type="entry name" value="FecR"/>
</dbReference>
<dbReference type="PIRSF" id="PIRSF018266">
    <property type="entry name" value="FecR"/>
    <property type="match status" value="1"/>
</dbReference>
<dbReference type="AlphaFoldDB" id="A0A9Q5GTF5"/>
<dbReference type="EMBL" id="RIAR02000001">
    <property type="protein sequence ID" value="NSL90937.1"/>
    <property type="molecule type" value="Genomic_DNA"/>
</dbReference>
<evidence type="ECO:0000259" key="3">
    <source>
        <dbReference type="Pfam" id="PF16344"/>
    </source>
</evidence>
<keyword evidence="5" id="KW-1185">Reference proteome</keyword>
<feature type="transmembrane region" description="Helical" evidence="1">
    <location>
        <begin position="86"/>
        <end position="106"/>
    </location>
</feature>
<protein>
    <submittedName>
        <fullName evidence="4">DUF4974 domain-containing protein</fullName>
    </submittedName>
</protein>
<dbReference type="Pfam" id="PF16344">
    <property type="entry name" value="FecR_C"/>
    <property type="match status" value="1"/>
</dbReference>
<feature type="domain" description="FecR protein" evidence="2">
    <location>
        <begin position="174"/>
        <end position="268"/>
    </location>
</feature>
<dbReference type="Gene3D" id="2.60.120.1440">
    <property type="match status" value="1"/>
</dbReference>
<reference evidence="4" key="1">
    <citation type="submission" date="2020-05" db="EMBL/GenBank/DDBJ databases">
        <title>Chitinophaga laudate sp. nov., isolated from a tropical peat swamp.</title>
        <authorList>
            <person name="Goh C.B.S."/>
            <person name="Lee M.S."/>
            <person name="Parimannan S."/>
            <person name="Pasbakhsh P."/>
            <person name="Yule C.M."/>
            <person name="Rajandas H."/>
            <person name="Loke S."/>
            <person name="Croft L."/>
            <person name="Tan J.B.L."/>
        </authorList>
    </citation>
    <scope>NUCLEOTIDE SEQUENCE</scope>
    <source>
        <strain evidence="4">Mgbs1</strain>
    </source>
</reference>
<dbReference type="Gene3D" id="3.55.50.30">
    <property type="match status" value="1"/>
</dbReference>
<name>A0A9Q5GTF5_9BACT</name>
<dbReference type="InterPro" id="IPR012373">
    <property type="entry name" value="Ferrdict_sens_TM"/>
</dbReference>
<comment type="caution">
    <text evidence="4">The sequence shown here is derived from an EMBL/GenBank/DDBJ whole genome shotgun (WGS) entry which is preliminary data.</text>
</comment>
<dbReference type="InterPro" id="IPR032508">
    <property type="entry name" value="FecR_C"/>
</dbReference>
<evidence type="ECO:0000259" key="2">
    <source>
        <dbReference type="Pfam" id="PF04773"/>
    </source>
</evidence>
<accession>A0A9Q5GTF5</accession>
<organism evidence="4 5">
    <name type="scientific">Chitinophaga solisilvae</name>
    <dbReference type="NCBI Taxonomy" id="1233460"/>
    <lineage>
        <taxon>Bacteria</taxon>
        <taxon>Pseudomonadati</taxon>
        <taxon>Bacteroidota</taxon>
        <taxon>Chitinophagia</taxon>
        <taxon>Chitinophagales</taxon>
        <taxon>Chitinophagaceae</taxon>
        <taxon>Chitinophaga</taxon>
    </lineage>
</organism>
<keyword evidence="1" id="KW-0812">Transmembrane</keyword>
<sequence>MQPDRLEELFQRYLDQTISPEELTALQAVMAGNYNREIIDRLLERAFSNGSYIAQGTDHAPEEVYREILERIQSASAKERRIIPRWYYAAAAILGILVAVAAWWQLRPVRESAIVPGGPHARLTLADGRVITLDTAREGTLVRMGNLRIIKSGNGALSYQLTAGSTIPAQENILTTPAGGEYRLVLPDGSKVWLNAASELRYPPASHGNVRRVQLRGEAYFEVTANEQQPFEVVSGDMRVQALGTAFNVNAYTDEKVMRATLLSGAVNISRQRGMQRLQPGQEAVCSMEQPGILIQEADTGAVIAWKNGSFVFDDMPLEAVARQLSRWYDVEVEMEDGIKQTLVSGVISRSSPLPKVLTILGMTGKLNYTVAGRKIIIKG</sequence>
<keyword evidence="1" id="KW-0472">Membrane</keyword>
<dbReference type="GO" id="GO:0016989">
    <property type="term" value="F:sigma factor antagonist activity"/>
    <property type="evidence" value="ECO:0007669"/>
    <property type="project" value="TreeGrafter"/>
</dbReference>
<keyword evidence="1" id="KW-1133">Transmembrane helix</keyword>
<feature type="domain" description="Protein FecR C-terminal" evidence="3">
    <location>
        <begin position="311"/>
        <end position="378"/>
    </location>
</feature>
<proteinExistence type="predicted"/>